<accession>Q9AXB9</accession>
<name>Q9AXB9_ANTHI</name>
<proteinExistence type="predicted"/>
<protein>
    <submittedName>
        <fullName evidence="1">Uncharacterized protein</fullName>
    </submittedName>
</protein>
<evidence type="ECO:0000313" key="1">
    <source>
        <dbReference type="EMBL" id="CAC33021.1"/>
    </source>
</evidence>
<reference evidence="1" key="1">
    <citation type="journal article" date="2002" name="Plant Mol. Biol.">
        <title>An F-box gene linked to the self-incompatibility (S) locus of Antirrhinum is expressed specifically in pollen and tapetum.</title>
        <authorList>
            <person name="Lai Z."/>
            <person name="Ma W."/>
            <person name="Han B."/>
            <person name="Liang L."/>
            <person name="Zhang Y."/>
            <person name="Hong G."/>
            <person name="Xue Y."/>
        </authorList>
    </citation>
    <scope>NUCLEOTIDE SEQUENCE</scope>
    <source>
        <tissue evidence="1">Leaf</tissue>
    </source>
</reference>
<organism evidence="1">
    <name type="scientific">Antirrhinum hispanicum</name>
    <name type="common">Snapdragon</name>
    <name type="synonym">Antirrhinum glutinosum</name>
    <dbReference type="NCBI Taxonomy" id="49039"/>
    <lineage>
        <taxon>Eukaryota</taxon>
        <taxon>Viridiplantae</taxon>
        <taxon>Streptophyta</taxon>
        <taxon>Embryophyta</taxon>
        <taxon>Tracheophyta</taxon>
        <taxon>Spermatophyta</taxon>
        <taxon>Magnoliopsida</taxon>
        <taxon>eudicotyledons</taxon>
        <taxon>Gunneridae</taxon>
        <taxon>Pentapetalae</taxon>
        <taxon>asterids</taxon>
        <taxon>lamiids</taxon>
        <taxon>Lamiales</taxon>
        <taxon>Plantaginaceae</taxon>
        <taxon>Antirrhineae</taxon>
        <taxon>Antirrhinum</taxon>
    </lineage>
</organism>
<sequence>MEPYPLAPPEVAEKCKKALDQSEEIKNQRNAVLNDIREVAAGTSQTEAGVGVSQQIVRGPMDYFASSKARQHTLNATWKKDERKEVCRKIGRFIYSSGLAFNSYNDPYFIPMYEEIANYGQGFQPPKMHELRTWILKVEVDDINKMMEEHKMTWEQ</sequence>
<dbReference type="EMBL" id="AJ300474">
    <property type="protein sequence ID" value="CAC33021.1"/>
    <property type="molecule type" value="Genomic_DNA"/>
</dbReference>
<dbReference type="AlphaFoldDB" id="Q9AXB9"/>